<dbReference type="EMBL" id="NHYE01005574">
    <property type="protein sequence ID" value="PPQ69381.1"/>
    <property type="molecule type" value="Genomic_DNA"/>
</dbReference>
<name>A0A409VSY6_9AGAR</name>
<gene>
    <name evidence="2" type="ORF">CVT26_002535</name>
</gene>
<dbReference type="OrthoDB" id="3026402at2759"/>
<dbReference type="Proteomes" id="UP000284706">
    <property type="component" value="Unassembled WGS sequence"/>
</dbReference>
<sequence length="77" mass="8007">MKFSITAILLSAGFISQAVASPATAVAPAAAQTTCVLHCPGGYRCCGPLIVGVGGTCHWYLPPLNQPQGYLLPMKEF</sequence>
<reference evidence="2 3" key="1">
    <citation type="journal article" date="2018" name="Evol. Lett.">
        <title>Horizontal gene cluster transfer increased hallucinogenic mushroom diversity.</title>
        <authorList>
            <person name="Reynolds H.T."/>
            <person name="Vijayakumar V."/>
            <person name="Gluck-Thaler E."/>
            <person name="Korotkin H.B."/>
            <person name="Matheny P.B."/>
            <person name="Slot J.C."/>
        </authorList>
    </citation>
    <scope>NUCLEOTIDE SEQUENCE [LARGE SCALE GENOMIC DNA]</scope>
    <source>
        <strain evidence="2 3">SRW20</strain>
    </source>
</reference>
<evidence type="ECO:0008006" key="4">
    <source>
        <dbReference type="Google" id="ProtNLM"/>
    </source>
</evidence>
<keyword evidence="1" id="KW-0732">Signal</keyword>
<keyword evidence="3" id="KW-1185">Reference proteome</keyword>
<feature type="chain" id="PRO_5019487484" description="Hydrophobin" evidence="1">
    <location>
        <begin position="21"/>
        <end position="77"/>
    </location>
</feature>
<protein>
    <recommendedName>
        <fullName evidence="4">Hydrophobin</fullName>
    </recommendedName>
</protein>
<evidence type="ECO:0000256" key="1">
    <source>
        <dbReference type="SAM" id="SignalP"/>
    </source>
</evidence>
<proteinExistence type="predicted"/>
<dbReference type="AlphaFoldDB" id="A0A409VSY6"/>
<evidence type="ECO:0000313" key="3">
    <source>
        <dbReference type="Proteomes" id="UP000284706"/>
    </source>
</evidence>
<evidence type="ECO:0000313" key="2">
    <source>
        <dbReference type="EMBL" id="PPQ69381.1"/>
    </source>
</evidence>
<feature type="signal peptide" evidence="1">
    <location>
        <begin position="1"/>
        <end position="20"/>
    </location>
</feature>
<comment type="caution">
    <text evidence="2">The sequence shown here is derived from an EMBL/GenBank/DDBJ whole genome shotgun (WGS) entry which is preliminary data.</text>
</comment>
<accession>A0A409VSY6</accession>
<dbReference type="InParanoid" id="A0A409VSY6"/>
<organism evidence="2 3">
    <name type="scientific">Gymnopilus dilepis</name>
    <dbReference type="NCBI Taxonomy" id="231916"/>
    <lineage>
        <taxon>Eukaryota</taxon>
        <taxon>Fungi</taxon>
        <taxon>Dikarya</taxon>
        <taxon>Basidiomycota</taxon>
        <taxon>Agaricomycotina</taxon>
        <taxon>Agaricomycetes</taxon>
        <taxon>Agaricomycetidae</taxon>
        <taxon>Agaricales</taxon>
        <taxon>Agaricineae</taxon>
        <taxon>Hymenogastraceae</taxon>
        <taxon>Gymnopilus</taxon>
    </lineage>
</organism>